<gene>
    <name evidence="1" type="ORF">SLAVMIC_00200</name>
</gene>
<reference evidence="1" key="1">
    <citation type="submission" date="2021-06" db="EMBL/GenBank/DDBJ databases">
        <authorList>
            <person name="Gannon L."/>
            <person name="Redgwell R T."/>
            <person name="Michniewski S."/>
            <person name="Harrison D C."/>
            <person name="Millard A."/>
        </authorList>
    </citation>
    <scope>NUCLEOTIDE SEQUENCE</scope>
</reference>
<dbReference type="EMBL" id="OU342829">
    <property type="protein sequence ID" value="CAG7580003.1"/>
    <property type="molecule type" value="Genomic_DNA"/>
</dbReference>
<accession>A0A8D9C8I3</accession>
<organism evidence="1">
    <name type="scientific">uncultured marine phage</name>
    <dbReference type="NCBI Taxonomy" id="707152"/>
    <lineage>
        <taxon>Viruses</taxon>
        <taxon>environmental samples</taxon>
    </lineage>
</organism>
<proteinExistence type="predicted"/>
<evidence type="ECO:0000313" key="1">
    <source>
        <dbReference type="EMBL" id="CAG7580003.1"/>
    </source>
</evidence>
<name>A0A8D9C8I3_9VIRU</name>
<sequence length="101" mass="11826">MIKKFNQYITESQEISEDKVKEMGSSLKETVQTLDQEKSKLTQLVKDLELFVSDKNKNDQIDDSYISLQEVESLISEAIVKIDEITKKMSDYLKHGRQYLY</sequence>
<protein>
    <submittedName>
        <fullName evidence="1">Uncharacterized protein</fullName>
    </submittedName>
</protein>